<keyword evidence="9" id="KW-1185">Reference proteome</keyword>
<dbReference type="Pfam" id="PF00172">
    <property type="entry name" value="Zn_clus"/>
    <property type="match status" value="1"/>
</dbReference>
<feature type="region of interest" description="Disordered" evidence="6">
    <location>
        <begin position="306"/>
        <end position="335"/>
    </location>
</feature>
<evidence type="ECO:0000256" key="5">
    <source>
        <dbReference type="ARBA" id="ARBA00023242"/>
    </source>
</evidence>
<proteinExistence type="predicted"/>
<dbReference type="CDD" id="cd00067">
    <property type="entry name" value="GAL4"/>
    <property type="match status" value="1"/>
</dbReference>
<sequence length="335" mass="37102">MKRGWEEQSCSAAGKQAENASDIFQIYSIECQPPPSMDLLRPSRNDDKLWNGTSLIYKPTALQMKIEAIMPTAPSSETDSQPENTKRASMPIPLNRRRTMIACNSCRRRKIRCITSEQPPTNPCTYCKRKGFNCEYVVVSSADRGSTSQDDLAASPPDVESWKPPRTSANFTSTPSSPSSPSNSRHHTQSRPGSTRSSPTFPPLRTRRRKACHRRTVDSTHSAPGPSYRSGLPPAALTNQLYDLQTANALEYLSKRASHSLPSILPASLPRPAEYFAEDVQMPDFDFSATDMDVWALEVDASHFRVDPTQSSNLGGDFSQTTPWLGSDTWRGSGK</sequence>
<evidence type="ECO:0000256" key="1">
    <source>
        <dbReference type="ARBA" id="ARBA00004123"/>
    </source>
</evidence>
<reference evidence="8" key="1">
    <citation type="submission" date="2023-03" db="EMBL/GenBank/DDBJ databases">
        <title>Massive genome expansion in bonnet fungi (Mycena s.s.) driven by repeated elements and novel gene families across ecological guilds.</title>
        <authorList>
            <consortium name="Lawrence Berkeley National Laboratory"/>
            <person name="Harder C.B."/>
            <person name="Miyauchi S."/>
            <person name="Viragh M."/>
            <person name="Kuo A."/>
            <person name="Thoen E."/>
            <person name="Andreopoulos B."/>
            <person name="Lu D."/>
            <person name="Skrede I."/>
            <person name="Drula E."/>
            <person name="Henrissat B."/>
            <person name="Morin E."/>
            <person name="Kohler A."/>
            <person name="Barry K."/>
            <person name="LaButti K."/>
            <person name="Morin E."/>
            <person name="Salamov A."/>
            <person name="Lipzen A."/>
            <person name="Mereny Z."/>
            <person name="Hegedus B."/>
            <person name="Baldrian P."/>
            <person name="Stursova M."/>
            <person name="Weitz H."/>
            <person name="Taylor A."/>
            <person name="Grigoriev I.V."/>
            <person name="Nagy L.G."/>
            <person name="Martin F."/>
            <person name="Kauserud H."/>
        </authorList>
    </citation>
    <scope>NUCLEOTIDE SEQUENCE</scope>
    <source>
        <strain evidence="8">CBHHK002</strain>
    </source>
</reference>
<dbReference type="Proteomes" id="UP001218218">
    <property type="component" value="Unassembled WGS sequence"/>
</dbReference>
<dbReference type="PROSITE" id="PS50048">
    <property type="entry name" value="ZN2_CY6_FUNGAL_2"/>
    <property type="match status" value="1"/>
</dbReference>
<evidence type="ECO:0000259" key="7">
    <source>
        <dbReference type="PROSITE" id="PS50048"/>
    </source>
</evidence>
<keyword evidence="2" id="KW-0479">Metal-binding</keyword>
<dbReference type="InterPro" id="IPR050815">
    <property type="entry name" value="TF_fung"/>
</dbReference>
<evidence type="ECO:0000256" key="3">
    <source>
        <dbReference type="ARBA" id="ARBA00023015"/>
    </source>
</evidence>
<name>A0AAD7EHL4_9AGAR</name>
<dbReference type="PANTHER" id="PTHR47338">
    <property type="entry name" value="ZN(II)2CYS6 TRANSCRIPTION FACTOR (EUROFUNG)-RELATED"/>
    <property type="match status" value="1"/>
</dbReference>
<dbReference type="PROSITE" id="PS00463">
    <property type="entry name" value="ZN2_CY6_FUNGAL_1"/>
    <property type="match status" value="1"/>
</dbReference>
<evidence type="ECO:0000313" key="9">
    <source>
        <dbReference type="Proteomes" id="UP001218218"/>
    </source>
</evidence>
<dbReference type="SUPFAM" id="SSF57701">
    <property type="entry name" value="Zn2/Cys6 DNA-binding domain"/>
    <property type="match status" value="1"/>
</dbReference>
<dbReference type="InterPro" id="IPR001138">
    <property type="entry name" value="Zn2Cys6_DnaBD"/>
</dbReference>
<dbReference type="AlphaFoldDB" id="A0AAD7EHL4"/>
<dbReference type="InterPro" id="IPR036864">
    <property type="entry name" value="Zn2-C6_fun-type_DNA-bd_sf"/>
</dbReference>
<dbReference type="GO" id="GO:0000981">
    <property type="term" value="F:DNA-binding transcription factor activity, RNA polymerase II-specific"/>
    <property type="evidence" value="ECO:0007669"/>
    <property type="project" value="InterPro"/>
</dbReference>
<evidence type="ECO:0000256" key="6">
    <source>
        <dbReference type="SAM" id="MobiDB-lite"/>
    </source>
</evidence>
<feature type="compositionally biased region" description="Polar residues" evidence="6">
    <location>
        <begin position="308"/>
        <end position="324"/>
    </location>
</feature>
<feature type="compositionally biased region" description="Low complexity" evidence="6">
    <location>
        <begin position="167"/>
        <end position="183"/>
    </location>
</feature>
<dbReference type="PANTHER" id="PTHR47338:SF5">
    <property type="entry name" value="ZN(II)2CYS6 TRANSCRIPTION FACTOR (EUROFUNG)"/>
    <property type="match status" value="1"/>
</dbReference>
<dbReference type="Gene3D" id="4.10.240.10">
    <property type="entry name" value="Zn(2)-C6 fungal-type DNA-binding domain"/>
    <property type="match status" value="1"/>
</dbReference>
<protein>
    <recommendedName>
        <fullName evidence="7">Zn(2)-C6 fungal-type domain-containing protein</fullName>
    </recommendedName>
</protein>
<dbReference type="GO" id="GO:0005634">
    <property type="term" value="C:nucleus"/>
    <property type="evidence" value="ECO:0007669"/>
    <property type="project" value="UniProtKB-SubCell"/>
</dbReference>
<accession>A0AAD7EHL4</accession>
<gene>
    <name evidence="8" type="ORF">DFH08DRAFT_1028670</name>
</gene>
<evidence type="ECO:0000256" key="4">
    <source>
        <dbReference type="ARBA" id="ARBA00023163"/>
    </source>
</evidence>
<organism evidence="8 9">
    <name type="scientific">Mycena albidolilacea</name>
    <dbReference type="NCBI Taxonomy" id="1033008"/>
    <lineage>
        <taxon>Eukaryota</taxon>
        <taxon>Fungi</taxon>
        <taxon>Dikarya</taxon>
        <taxon>Basidiomycota</taxon>
        <taxon>Agaricomycotina</taxon>
        <taxon>Agaricomycetes</taxon>
        <taxon>Agaricomycetidae</taxon>
        <taxon>Agaricales</taxon>
        <taxon>Marasmiineae</taxon>
        <taxon>Mycenaceae</taxon>
        <taxon>Mycena</taxon>
    </lineage>
</organism>
<evidence type="ECO:0000313" key="8">
    <source>
        <dbReference type="EMBL" id="KAJ7323856.1"/>
    </source>
</evidence>
<feature type="compositionally biased region" description="Polar residues" evidence="6">
    <location>
        <begin position="190"/>
        <end position="199"/>
    </location>
</feature>
<dbReference type="GO" id="GO:0008270">
    <property type="term" value="F:zinc ion binding"/>
    <property type="evidence" value="ECO:0007669"/>
    <property type="project" value="InterPro"/>
</dbReference>
<keyword evidence="4" id="KW-0804">Transcription</keyword>
<feature type="domain" description="Zn(2)-C6 fungal-type" evidence="7">
    <location>
        <begin position="102"/>
        <end position="136"/>
    </location>
</feature>
<comment type="subcellular location">
    <subcellularLocation>
        <location evidence="1">Nucleus</location>
    </subcellularLocation>
</comment>
<comment type="caution">
    <text evidence="8">The sequence shown here is derived from an EMBL/GenBank/DDBJ whole genome shotgun (WGS) entry which is preliminary data.</text>
</comment>
<keyword evidence="5" id="KW-0539">Nucleus</keyword>
<evidence type="ECO:0000256" key="2">
    <source>
        <dbReference type="ARBA" id="ARBA00022723"/>
    </source>
</evidence>
<feature type="compositionally biased region" description="Basic residues" evidence="6">
    <location>
        <begin position="205"/>
        <end position="214"/>
    </location>
</feature>
<dbReference type="EMBL" id="JARIHO010000045">
    <property type="protein sequence ID" value="KAJ7323856.1"/>
    <property type="molecule type" value="Genomic_DNA"/>
</dbReference>
<feature type="region of interest" description="Disordered" evidence="6">
    <location>
        <begin position="143"/>
        <end position="234"/>
    </location>
</feature>
<keyword evidence="3" id="KW-0805">Transcription regulation</keyword>
<dbReference type="SMART" id="SM00066">
    <property type="entry name" value="GAL4"/>
    <property type="match status" value="1"/>
</dbReference>